<keyword evidence="2" id="KW-1185">Reference proteome</keyword>
<protein>
    <submittedName>
        <fullName evidence="1">Uncharacterized protein</fullName>
    </submittedName>
</protein>
<dbReference type="EMBL" id="BAABKZ010000001">
    <property type="protein sequence ID" value="GAA5087265.1"/>
    <property type="molecule type" value="Genomic_DNA"/>
</dbReference>
<organism evidence="1 2">
    <name type="scientific">Microbacterium yannicii</name>
    <dbReference type="NCBI Taxonomy" id="671622"/>
    <lineage>
        <taxon>Bacteria</taxon>
        <taxon>Bacillati</taxon>
        <taxon>Actinomycetota</taxon>
        <taxon>Actinomycetes</taxon>
        <taxon>Micrococcales</taxon>
        <taxon>Microbacteriaceae</taxon>
        <taxon>Microbacterium</taxon>
    </lineage>
</organism>
<accession>A0ABP9M109</accession>
<sequence>MTFDTVLMETPATRATSCIVAPIDAPAFPCAITALYCVPASASGVRRGAAEWVATSKCNVVKLVYRAGVRVMEDRQC</sequence>
<evidence type="ECO:0000313" key="1">
    <source>
        <dbReference type="EMBL" id="GAA5087265.1"/>
    </source>
</evidence>
<name>A0ABP9M109_9MICO</name>
<reference evidence="2" key="1">
    <citation type="journal article" date="2019" name="Int. J. Syst. Evol. Microbiol.">
        <title>The Global Catalogue of Microorganisms (GCM) 10K type strain sequencing project: providing services to taxonomists for standard genome sequencing and annotation.</title>
        <authorList>
            <consortium name="The Broad Institute Genomics Platform"/>
            <consortium name="The Broad Institute Genome Sequencing Center for Infectious Disease"/>
            <person name="Wu L."/>
            <person name="Ma J."/>
        </authorList>
    </citation>
    <scope>NUCLEOTIDE SEQUENCE [LARGE SCALE GENOMIC DNA]</scope>
    <source>
        <strain evidence="2">JCM 18959</strain>
    </source>
</reference>
<evidence type="ECO:0000313" key="2">
    <source>
        <dbReference type="Proteomes" id="UP001501407"/>
    </source>
</evidence>
<proteinExistence type="predicted"/>
<gene>
    <name evidence="1" type="ORF">GCM10025760_08150</name>
</gene>
<dbReference type="Proteomes" id="UP001501407">
    <property type="component" value="Unassembled WGS sequence"/>
</dbReference>
<comment type="caution">
    <text evidence="1">The sequence shown here is derived from an EMBL/GenBank/DDBJ whole genome shotgun (WGS) entry which is preliminary data.</text>
</comment>